<evidence type="ECO:0000313" key="2">
    <source>
        <dbReference type="EMBL" id="QDP95152.1"/>
    </source>
</evidence>
<evidence type="ECO:0000259" key="1">
    <source>
        <dbReference type="PROSITE" id="PS51674"/>
    </source>
</evidence>
<dbReference type="PROSITE" id="PS51674">
    <property type="entry name" value="4FE4S_WBL"/>
    <property type="match status" value="1"/>
</dbReference>
<keyword evidence="3" id="KW-1185">Reference proteome</keyword>
<name>A0A516PVK2_9ACTN</name>
<dbReference type="RefSeq" id="WP_143985134.1">
    <property type="nucleotide sequence ID" value="NZ_CP041692.1"/>
</dbReference>
<feature type="domain" description="4Fe-4S Wbl-type" evidence="1">
    <location>
        <begin position="11"/>
        <end position="74"/>
    </location>
</feature>
<sequence>MTGLGWTNEAACVDRPGLPWIGARRGHSLDQADLDQMIRTCAGCPVIDACRDYVQEAEVTGGFWAGAWQHLDDTADGQAA</sequence>
<dbReference type="EMBL" id="CP041692">
    <property type="protein sequence ID" value="QDP95152.1"/>
    <property type="molecule type" value="Genomic_DNA"/>
</dbReference>
<dbReference type="AlphaFoldDB" id="A0A516PVK2"/>
<accession>A0A516PVK2</accession>
<dbReference type="InterPro" id="IPR034768">
    <property type="entry name" value="4FE4S_WBL"/>
</dbReference>
<protein>
    <recommendedName>
        <fullName evidence="1">4Fe-4S Wbl-type domain-containing protein</fullName>
    </recommendedName>
</protein>
<proteinExistence type="predicted"/>
<evidence type="ECO:0000313" key="3">
    <source>
        <dbReference type="Proteomes" id="UP000319263"/>
    </source>
</evidence>
<organism evidence="2 3">
    <name type="scientific">Microlunatus elymi</name>
    <dbReference type="NCBI Taxonomy" id="2596828"/>
    <lineage>
        <taxon>Bacteria</taxon>
        <taxon>Bacillati</taxon>
        <taxon>Actinomycetota</taxon>
        <taxon>Actinomycetes</taxon>
        <taxon>Propionibacteriales</taxon>
        <taxon>Propionibacteriaceae</taxon>
        <taxon>Microlunatus</taxon>
    </lineage>
</organism>
<dbReference type="OrthoDB" id="5148282at2"/>
<reference evidence="2 3" key="1">
    <citation type="submission" date="2019-07" db="EMBL/GenBank/DDBJ databases">
        <title>Microlunatus dokdonensis sp. nov. isolated from the rhizospheric soil of the wild plant Elymus tsukushiensis.</title>
        <authorList>
            <person name="Ghim S.-Y."/>
            <person name="Hwang Y.-J."/>
            <person name="Son J.-S."/>
            <person name="Shin J.-H."/>
        </authorList>
    </citation>
    <scope>NUCLEOTIDE SEQUENCE [LARGE SCALE GENOMIC DNA]</scope>
    <source>
        <strain evidence="2 3">KUDC0627</strain>
    </source>
</reference>
<dbReference type="Pfam" id="PF02467">
    <property type="entry name" value="Whib"/>
    <property type="match status" value="1"/>
</dbReference>
<gene>
    <name evidence="2" type="ORF">FOE78_03785</name>
</gene>
<dbReference type="Proteomes" id="UP000319263">
    <property type="component" value="Chromosome"/>
</dbReference>
<dbReference type="KEGG" id="mik:FOE78_03785"/>